<dbReference type="AlphaFoldDB" id="A0A8H4R9F9"/>
<dbReference type="InterPro" id="IPR002937">
    <property type="entry name" value="Amino_oxidase"/>
</dbReference>
<feature type="domain" description="Amine oxidase" evidence="1">
    <location>
        <begin position="27"/>
        <end position="115"/>
    </location>
</feature>
<keyword evidence="3" id="KW-1185">Reference proteome</keyword>
<dbReference type="EMBL" id="JAAMPI010001271">
    <property type="protein sequence ID" value="KAF4625892.1"/>
    <property type="molecule type" value="Genomic_DNA"/>
</dbReference>
<protein>
    <recommendedName>
        <fullName evidence="1">Amine oxidase domain-containing protein</fullName>
    </recommendedName>
</protein>
<dbReference type="Proteomes" id="UP000566819">
    <property type="component" value="Unassembled WGS sequence"/>
</dbReference>
<dbReference type="Pfam" id="PF01593">
    <property type="entry name" value="Amino_oxidase"/>
    <property type="match status" value="1"/>
</dbReference>
<accession>A0A8H4R9F9</accession>
<proteinExistence type="predicted"/>
<sequence length="121" mass="13021">MQSRPSLQNSLLGKDNYTPGKEAIFGGCGSTDIPRVANICYPSYNLNGTGPGVILASYISSVTARSVGSFTEAQHVAHIQRAMVEVHGPMAAEQWTGNYDRLCWEQNEFQAGAWCAPLAGQ</sequence>
<gene>
    <name evidence="2" type="ORF">G7Y89_g12270</name>
</gene>
<organism evidence="2 3">
    <name type="scientific">Cudoniella acicularis</name>
    <dbReference type="NCBI Taxonomy" id="354080"/>
    <lineage>
        <taxon>Eukaryota</taxon>
        <taxon>Fungi</taxon>
        <taxon>Dikarya</taxon>
        <taxon>Ascomycota</taxon>
        <taxon>Pezizomycotina</taxon>
        <taxon>Leotiomycetes</taxon>
        <taxon>Helotiales</taxon>
        <taxon>Tricladiaceae</taxon>
        <taxon>Cudoniella</taxon>
    </lineage>
</organism>
<evidence type="ECO:0000259" key="1">
    <source>
        <dbReference type="Pfam" id="PF01593"/>
    </source>
</evidence>
<comment type="caution">
    <text evidence="2">The sequence shown here is derived from an EMBL/GenBank/DDBJ whole genome shotgun (WGS) entry which is preliminary data.</text>
</comment>
<evidence type="ECO:0000313" key="2">
    <source>
        <dbReference type="EMBL" id="KAF4625892.1"/>
    </source>
</evidence>
<dbReference type="SUPFAM" id="SSF54373">
    <property type="entry name" value="FAD-linked reductases, C-terminal domain"/>
    <property type="match status" value="1"/>
</dbReference>
<dbReference type="OrthoDB" id="7777654at2759"/>
<name>A0A8H4R9F9_9HELO</name>
<dbReference type="GO" id="GO:0016491">
    <property type="term" value="F:oxidoreductase activity"/>
    <property type="evidence" value="ECO:0007669"/>
    <property type="project" value="InterPro"/>
</dbReference>
<evidence type="ECO:0000313" key="3">
    <source>
        <dbReference type="Proteomes" id="UP000566819"/>
    </source>
</evidence>
<reference evidence="2 3" key="1">
    <citation type="submission" date="2020-03" db="EMBL/GenBank/DDBJ databases">
        <title>Draft Genome Sequence of Cudoniella acicularis.</title>
        <authorList>
            <person name="Buettner E."/>
            <person name="Kellner H."/>
        </authorList>
    </citation>
    <scope>NUCLEOTIDE SEQUENCE [LARGE SCALE GENOMIC DNA]</scope>
    <source>
        <strain evidence="2 3">DSM 108380</strain>
    </source>
</reference>
<dbReference type="Gene3D" id="3.90.660.10">
    <property type="match status" value="1"/>
</dbReference>